<protein>
    <submittedName>
        <fullName evidence="11">Phosphate transport system permease protein</fullName>
    </submittedName>
</protein>
<dbReference type="GO" id="GO:0055085">
    <property type="term" value="P:transmembrane transport"/>
    <property type="evidence" value="ECO:0007669"/>
    <property type="project" value="InterPro"/>
</dbReference>
<evidence type="ECO:0000259" key="10">
    <source>
        <dbReference type="PROSITE" id="PS50928"/>
    </source>
</evidence>
<dbReference type="EMBL" id="FQZR01000002">
    <property type="protein sequence ID" value="SHI71033.1"/>
    <property type="molecule type" value="Genomic_DNA"/>
</dbReference>
<evidence type="ECO:0000256" key="3">
    <source>
        <dbReference type="ARBA" id="ARBA00022448"/>
    </source>
</evidence>
<dbReference type="PROSITE" id="PS51257">
    <property type="entry name" value="PROKAR_LIPOPROTEIN"/>
    <property type="match status" value="1"/>
</dbReference>
<evidence type="ECO:0000256" key="9">
    <source>
        <dbReference type="RuleBase" id="RU363032"/>
    </source>
</evidence>
<dbReference type="Gene3D" id="1.10.3720.10">
    <property type="entry name" value="MetI-like"/>
    <property type="match status" value="1"/>
</dbReference>
<gene>
    <name evidence="11" type="ORF">SAMN05660830_00735</name>
</gene>
<feature type="domain" description="ABC transmembrane type-1" evidence="10">
    <location>
        <begin position="66"/>
        <end position="276"/>
    </location>
</feature>
<sequence length="288" mass="31222">MHNVRTSRLITSVLFVATTASCIAVVAIFCFLLYFSFPLFSLTKLQHVFAWSWQPFEGNFGILPMVMGSLLLSLFALALSYPLSLGLCCYIHGSSHSTLRKAMLVLVQFMTSIPTVIYGFVAVFLLVPFLRSFFQHGTGFSILAAGLILSLLILPTIVLILHSQFSQIEPKIRLTAKALGMSEAQKFIYIVFPNAKTSLLTAAVLGFGRAVGDTLIPLMLAGNAVSQPESILDSIRTLTSHIALVVATDSQSDAYLSLFACGMVLFSSTVAVNIALRWIAGKSEEGKA</sequence>
<dbReference type="SUPFAM" id="SSF161098">
    <property type="entry name" value="MetI-like"/>
    <property type="match status" value="1"/>
</dbReference>
<evidence type="ECO:0000256" key="8">
    <source>
        <dbReference type="ARBA" id="ARBA00023136"/>
    </source>
</evidence>
<reference evidence="11 12" key="1">
    <citation type="submission" date="2016-11" db="EMBL/GenBank/DDBJ databases">
        <authorList>
            <person name="Varghese N."/>
            <person name="Submissions S."/>
        </authorList>
    </citation>
    <scope>NUCLEOTIDE SEQUENCE [LARGE SCALE GENOMIC DNA]</scope>
    <source>
        <strain evidence="11 12">DSM 17919</strain>
    </source>
</reference>
<dbReference type="InterPro" id="IPR035906">
    <property type="entry name" value="MetI-like_sf"/>
</dbReference>
<comment type="caution">
    <text evidence="11">The sequence shown here is derived from an EMBL/GenBank/DDBJ whole genome shotgun (WGS) entry which is preliminary data.</text>
</comment>
<dbReference type="GO" id="GO:0005886">
    <property type="term" value="C:plasma membrane"/>
    <property type="evidence" value="ECO:0007669"/>
    <property type="project" value="UniProtKB-SubCell"/>
</dbReference>
<evidence type="ECO:0000256" key="7">
    <source>
        <dbReference type="ARBA" id="ARBA00022989"/>
    </source>
</evidence>
<feature type="transmembrane region" description="Helical" evidence="9">
    <location>
        <begin position="103"/>
        <end position="127"/>
    </location>
</feature>
<proteinExistence type="inferred from homology"/>
<keyword evidence="7 9" id="KW-1133">Transmembrane helix</keyword>
<feature type="transmembrane region" description="Helical" evidence="9">
    <location>
        <begin position="60"/>
        <end position="91"/>
    </location>
</feature>
<dbReference type="PANTHER" id="PTHR30425:SF1">
    <property type="entry name" value="PHOSPHATE TRANSPORT SYSTEM PERMEASE PROTEIN PSTC"/>
    <property type="match status" value="1"/>
</dbReference>
<dbReference type="GO" id="GO:0006817">
    <property type="term" value="P:phosphate ion transport"/>
    <property type="evidence" value="ECO:0007669"/>
    <property type="project" value="UniProtKB-KW"/>
</dbReference>
<feature type="transmembrane region" description="Helical" evidence="9">
    <location>
        <begin position="254"/>
        <end position="276"/>
    </location>
</feature>
<feature type="transmembrane region" description="Helical" evidence="9">
    <location>
        <begin position="187"/>
        <end position="208"/>
    </location>
</feature>
<dbReference type="Proteomes" id="UP000184001">
    <property type="component" value="Unassembled WGS sequence"/>
</dbReference>
<evidence type="ECO:0000313" key="11">
    <source>
        <dbReference type="EMBL" id="SHI71033.1"/>
    </source>
</evidence>
<comment type="subcellular location">
    <subcellularLocation>
        <location evidence="1 9">Cell membrane</location>
        <topology evidence="1 9">Multi-pass membrane protein</topology>
    </subcellularLocation>
</comment>
<name>A0A8G2C7U9_9BACT</name>
<keyword evidence="4" id="KW-1003">Cell membrane</keyword>
<keyword evidence="3 9" id="KW-0813">Transport</keyword>
<keyword evidence="5" id="KW-0592">Phosphate transport</keyword>
<keyword evidence="8 9" id="KW-0472">Membrane</keyword>
<evidence type="ECO:0000256" key="2">
    <source>
        <dbReference type="ARBA" id="ARBA00007069"/>
    </source>
</evidence>
<dbReference type="CDD" id="cd06261">
    <property type="entry name" value="TM_PBP2"/>
    <property type="match status" value="1"/>
</dbReference>
<dbReference type="Pfam" id="PF00528">
    <property type="entry name" value="BPD_transp_1"/>
    <property type="match status" value="1"/>
</dbReference>
<dbReference type="InterPro" id="IPR051124">
    <property type="entry name" value="Phosphate_Transport_Permease"/>
</dbReference>
<comment type="similarity">
    <text evidence="2">Belongs to the binding-protein-dependent transport system permease family. CysTW subfamily.</text>
</comment>
<organism evidence="11 12">
    <name type="scientific">Halodesulfovibrio aestuarii</name>
    <dbReference type="NCBI Taxonomy" id="126333"/>
    <lineage>
        <taxon>Bacteria</taxon>
        <taxon>Pseudomonadati</taxon>
        <taxon>Thermodesulfobacteriota</taxon>
        <taxon>Desulfovibrionia</taxon>
        <taxon>Desulfovibrionales</taxon>
        <taxon>Desulfovibrionaceae</taxon>
        <taxon>Halodesulfovibrio</taxon>
    </lineage>
</organism>
<evidence type="ECO:0000256" key="4">
    <source>
        <dbReference type="ARBA" id="ARBA00022475"/>
    </source>
</evidence>
<feature type="transmembrane region" description="Helical" evidence="9">
    <location>
        <begin position="139"/>
        <end position="161"/>
    </location>
</feature>
<feature type="transmembrane region" description="Helical" evidence="9">
    <location>
        <begin position="12"/>
        <end position="40"/>
    </location>
</feature>
<evidence type="ECO:0000256" key="6">
    <source>
        <dbReference type="ARBA" id="ARBA00022692"/>
    </source>
</evidence>
<evidence type="ECO:0000256" key="1">
    <source>
        <dbReference type="ARBA" id="ARBA00004651"/>
    </source>
</evidence>
<evidence type="ECO:0000313" key="12">
    <source>
        <dbReference type="Proteomes" id="UP000184001"/>
    </source>
</evidence>
<evidence type="ECO:0000256" key="5">
    <source>
        <dbReference type="ARBA" id="ARBA00022592"/>
    </source>
</evidence>
<dbReference type="AlphaFoldDB" id="A0A8G2C7U9"/>
<keyword evidence="6 9" id="KW-0812">Transmembrane</keyword>
<dbReference type="InterPro" id="IPR000515">
    <property type="entry name" value="MetI-like"/>
</dbReference>
<dbReference type="PROSITE" id="PS50928">
    <property type="entry name" value="ABC_TM1"/>
    <property type="match status" value="1"/>
</dbReference>
<accession>A0A8G2C7U9</accession>
<dbReference type="PANTHER" id="PTHR30425">
    <property type="entry name" value="PHOSPHATE TRANSPORT SYSTEM PERMEASE PROTEIN PST"/>
    <property type="match status" value="1"/>
</dbReference>